<comment type="similarity">
    <text evidence="2">Belongs to the outer membrane factor (OMF) (TC 1.B.17) family.</text>
</comment>
<dbReference type="Pfam" id="PF02321">
    <property type="entry name" value="OEP"/>
    <property type="match status" value="2"/>
</dbReference>
<dbReference type="PANTHER" id="PTHR30026:SF20">
    <property type="entry name" value="OUTER MEMBRANE PROTEIN TOLC"/>
    <property type="match status" value="1"/>
</dbReference>
<evidence type="ECO:0000313" key="9">
    <source>
        <dbReference type="EMBL" id="SEJ90556.1"/>
    </source>
</evidence>
<dbReference type="STRING" id="84035.SAMN05660742_1234"/>
<dbReference type="Gene3D" id="1.20.1600.10">
    <property type="entry name" value="Outer membrane efflux proteins (OEP)"/>
    <property type="match status" value="1"/>
</dbReference>
<reference evidence="9 10" key="1">
    <citation type="submission" date="2016-10" db="EMBL/GenBank/DDBJ databases">
        <authorList>
            <person name="de Groot N.N."/>
        </authorList>
    </citation>
    <scope>NUCLEOTIDE SEQUENCE [LARGE SCALE GENOMIC DNA]</scope>
    <source>
        <strain evidence="9 10">DSM 2179</strain>
    </source>
</reference>
<keyword evidence="5" id="KW-0812">Transmembrane</keyword>
<evidence type="ECO:0000256" key="2">
    <source>
        <dbReference type="ARBA" id="ARBA00007613"/>
    </source>
</evidence>
<organism evidence="9 10">
    <name type="scientific">Propionispira arboris</name>
    <dbReference type="NCBI Taxonomy" id="84035"/>
    <lineage>
        <taxon>Bacteria</taxon>
        <taxon>Bacillati</taxon>
        <taxon>Bacillota</taxon>
        <taxon>Negativicutes</taxon>
        <taxon>Selenomonadales</taxon>
        <taxon>Selenomonadaceae</taxon>
        <taxon>Propionispira</taxon>
    </lineage>
</organism>
<dbReference type="InterPro" id="IPR051906">
    <property type="entry name" value="TolC-like"/>
</dbReference>
<comment type="subcellular location">
    <subcellularLocation>
        <location evidence="1">Cell outer membrane</location>
    </subcellularLocation>
</comment>
<evidence type="ECO:0000256" key="6">
    <source>
        <dbReference type="ARBA" id="ARBA00023136"/>
    </source>
</evidence>
<feature type="chain" id="PRO_5011587813" evidence="8">
    <location>
        <begin position="26"/>
        <end position="433"/>
    </location>
</feature>
<keyword evidence="8" id="KW-0732">Signal</keyword>
<keyword evidence="3" id="KW-0813">Transport</keyword>
<evidence type="ECO:0000256" key="7">
    <source>
        <dbReference type="ARBA" id="ARBA00023237"/>
    </source>
</evidence>
<keyword evidence="4" id="KW-1134">Transmembrane beta strand</keyword>
<dbReference type="Proteomes" id="UP000199662">
    <property type="component" value="Unassembled WGS sequence"/>
</dbReference>
<protein>
    <submittedName>
        <fullName evidence="9">Outer membrane protein TolC</fullName>
    </submittedName>
</protein>
<dbReference type="AlphaFoldDB" id="A0A1H7CM57"/>
<keyword evidence="7" id="KW-0998">Cell outer membrane</keyword>
<dbReference type="PANTHER" id="PTHR30026">
    <property type="entry name" value="OUTER MEMBRANE PROTEIN TOLC"/>
    <property type="match status" value="1"/>
</dbReference>
<evidence type="ECO:0000256" key="8">
    <source>
        <dbReference type="SAM" id="SignalP"/>
    </source>
</evidence>
<dbReference type="GO" id="GO:1990281">
    <property type="term" value="C:efflux pump complex"/>
    <property type="evidence" value="ECO:0007669"/>
    <property type="project" value="TreeGrafter"/>
</dbReference>
<dbReference type="SUPFAM" id="SSF56954">
    <property type="entry name" value="Outer membrane efflux proteins (OEP)"/>
    <property type="match status" value="1"/>
</dbReference>
<gene>
    <name evidence="9" type="ORF">SAMN05660742_1234</name>
</gene>
<dbReference type="GO" id="GO:0009279">
    <property type="term" value="C:cell outer membrane"/>
    <property type="evidence" value="ECO:0007669"/>
    <property type="project" value="UniProtKB-SubCell"/>
</dbReference>
<dbReference type="EMBL" id="FNZK01000023">
    <property type="protein sequence ID" value="SEJ90556.1"/>
    <property type="molecule type" value="Genomic_DNA"/>
</dbReference>
<dbReference type="RefSeq" id="WP_091834915.1">
    <property type="nucleotide sequence ID" value="NZ_FNZK01000023.1"/>
</dbReference>
<keyword evidence="6" id="KW-0472">Membrane</keyword>
<dbReference type="InterPro" id="IPR003423">
    <property type="entry name" value="OMP_efflux"/>
</dbReference>
<evidence type="ECO:0000256" key="1">
    <source>
        <dbReference type="ARBA" id="ARBA00004442"/>
    </source>
</evidence>
<name>A0A1H7CM57_9FIRM</name>
<feature type="signal peptide" evidence="8">
    <location>
        <begin position="1"/>
        <end position="25"/>
    </location>
</feature>
<evidence type="ECO:0000256" key="3">
    <source>
        <dbReference type="ARBA" id="ARBA00022448"/>
    </source>
</evidence>
<dbReference type="GO" id="GO:0015562">
    <property type="term" value="F:efflux transmembrane transporter activity"/>
    <property type="evidence" value="ECO:0007669"/>
    <property type="project" value="InterPro"/>
</dbReference>
<proteinExistence type="inferred from homology"/>
<dbReference type="GO" id="GO:0015288">
    <property type="term" value="F:porin activity"/>
    <property type="evidence" value="ECO:0007669"/>
    <property type="project" value="TreeGrafter"/>
</dbReference>
<evidence type="ECO:0000256" key="5">
    <source>
        <dbReference type="ARBA" id="ARBA00022692"/>
    </source>
</evidence>
<evidence type="ECO:0000313" key="10">
    <source>
        <dbReference type="Proteomes" id="UP000199662"/>
    </source>
</evidence>
<keyword evidence="10" id="KW-1185">Reference proteome</keyword>
<accession>A0A1H7CM57</accession>
<sequence length="433" mass="48736">MRFRFLKKQSFFLLIALSFCQNVSAEINLSLDNSVALALKNDPFLQAVEAQKEQAVWGVKEAKSKKGISLDYQHIDMRSTAPHTWQATLAAVSPYNYYSNTISASIPLYTGGRLENTIDESKLSLDASELEIDATKQKLKLETDLKYYEALKAKTVLDIAHQMVDNFKQHLNNVQQMYNAGVVAWHDVVQTKVRMANAENNLVKAQSDYDLSIRSLNKTMGLSLDTDIKLLDVLEYQKYDLNIDEMTAEGLENRPEMAQQEIAVKIQEKQMNIAKSAQRPDVSIKGTMAWDDDDFAGTDNRDWTAMLTVNQNIFDSGNTDAKIKAAKSGIFSAQNIQQQTRNNIALEISDACLNMRKAEKRITTNQVAIEEANVNLDISQKSYSAGVDTNLDVMDAELALDQAKTNYIDSLYDYNINKAKLDRAIGKKVEIRE</sequence>
<evidence type="ECO:0000256" key="4">
    <source>
        <dbReference type="ARBA" id="ARBA00022452"/>
    </source>
</evidence>